<protein>
    <submittedName>
        <fullName evidence="1 2">Uncharacterized protein</fullName>
    </submittedName>
</protein>
<dbReference type="EMBL" id="CM000881">
    <property type="protein sequence ID" value="KQK05692.1"/>
    <property type="molecule type" value="Genomic_DNA"/>
</dbReference>
<dbReference type="Proteomes" id="UP000008810">
    <property type="component" value="Chromosome 2"/>
</dbReference>
<keyword evidence="3" id="KW-1185">Reference proteome</keyword>
<dbReference type="HOGENOM" id="CLU_1572808_0_0_1"/>
<evidence type="ECO:0000313" key="1">
    <source>
        <dbReference type="EMBL" id="KQK05692.1"/>
    </source>
</evidence>
<dbReference type="Gene3D" id="3.40.395.10">
    <property type="entry name" value="Adenoviral Proteinase, Chain A"/>
    <property type="match status" value="1"/>
</dbReference>
<accession>I1HIA2</accession>
<dbReference type="InterPro" id="IPR038765">
    <property type="entry name" value="Papain-like_cys_pep_sf"/>
</dbReference>
<evidence type="ECO:0000313" key="3">
    <source>
        <dbReference type="Proteomes" id="UP000008810"/>
    </source>
</evidence>
<reference evidence="2" key="3">
    <citation type="submission" date="2018-08" db="UniProtKB">
        <authorList>
            <consortium name="EnsemblPlants"/>
        </authorList>
    </citation>
    <scope>IDENTIFICATION</scope>
    <source>
        <strain evidence="2">cv. Bd21</strain>
    </source>
</reference>
<dbReference type="EnsemblPlants" id="KQK05692">
    <property type="protein sequence ID" value="KQK05692"/>
    <property type="gene ID" value="BRADI_2g21930v3"/>
</dbReference>
<sequence length="170" mass="19730">MAPNGNNRHSENVKLASRCIDRKKVIHVDDEVVNAPSQDSNSKLITLTLLELDEISKDYTNRQSARHNTIPNGQRQLKLFHDRYWVHSPQQYNRYVHRLDADVGELPFLKKKNYCWHVSQQPNGYNCGAFAMYNTCRFIRRPPLVFQEEDCSKSNLLLTNLRDLPLSSGC</sequence>
<evidence type="ECO:0000313" key="2">
    <source>
        <dbReference type="EnsemblPlants" id="KQK05692"/>
    </source>
</evidence>
<dbReference type="Gramene" id="KQK05692">
    <property type="protein sequence ID" value="KQK05692"/>
    <property type="gene ID" value="BRADI_2g21930v3"/>
</dbReference>
<reference evidence="1" key="2">
    <citation type="submission" date="2017-06" db="EMBL/GenBank/DDBJ databases">
        <title>WGS assembly of Brachypodium distachyon.</title>
        <authorList>
            <consortium name="The International Brachypodium Initiative"/>
            <person name="Lucas S."/>
            <person name="Harmon-Smith M."/>
            <person name="Lail K."/>
            <person name="Tice H."/>
            <person name="Grimwood J."/>
            <person name="Bruce D."/>
            <person name="Barry K."/>
            <person name="Shu S."/>
            <person name="Lindquist E."/>
            <person name="Wang M."/>
            <person name="Pitluck S."/>
            <person name="Vogel J.P."/>
            <person name="Garvin D.F."/>
            <person name="Mockler T.C."/>
            <person name="Schmutz J."/>
            <person name="Rokhsar D."/>
            <person name="Bevan M.W."/>
        </authorList>
    </citation>
    <scope>NUCLEOTIDE SEQUENCE</scope>
    <source>
        <strain evidence="1">Bd21</strain>
    </source>
</reference>
<dbReference type="InParanoid" id="I1HIA2"/>
<gene>
    <name evidence="1" type="ORF">BRADI_2g21930v3</name>
</gene>
<reference evidence="1 2" key="1">
    <citation type="journal article" date="2010" name="Nature">
        <title>Genome sequencing and analysis of the model grass Brachypodium distachyon.</title>
        <authorList>
            <consortium name="International Brachypodium Initiative"/>
        </authorList>
    </citation>
    <scope>NUCLEOTIDE SEQUENCE [LARGE SCALE GENOMIC DNA]</scope>
    <source>
        <strain evidence="1 2">Bd21</strain>
    </source>
</reference>
<dbReference type="SUPFAM" id="SSF54001">
    <property type="entry name" value="Cysteine proteinases"/>
    <property type="match status" value="1"/>
</dbReference>
<proteinExistence type="predicted"/>
<dbReference type="AlphaFoldDB" id="I1HIA2"/>
<name>I1HIA2_BRADI</name>
<organism evidence="2">
    <name type="scientific">Brachypodium distachyon</name>
    <name type="common">Purple false brome</name>
    <name type="synonym">Trachynia distachya</name>
    <dbReference type="NCBI Taxonomy" id="15368"/>
    <lineage>
        <taxon>Eukaryota</taxon>
        <taxon>Viridiplantae</taxon>
        <taxon>Streptophyta</taxon>
        <taxon>Embryophyta</taxon>
        <taxon>Tracheophyta</taxon>
        <taxon>Spermatophyta</taxon>
        <taxon>Magnoliopsida</taxon>
        <taxon>Liliopsida</taxon>
        <taxon>Poales</taxon>
        <taxon>Poaceae</taxon>
        <taxon>BOP clade</taxon>
        <taxon>Pooideae</taxon>
        <taxon>Stipodae</taxon>
        <taxon>Brachypodieae</taxon>
        <taxon>Brachypodium</taxon>
    </lineage>
</organism>